<dbReference type="NCBIfam" id="TIGR03798">
    <property type="entry name" value="leader_Nif11"/>
    <property type="match status" value="1"/>
</dbReference>
<dbReference type="EMBL" id="CP001344">
    <property type="protein sequence ID" value="ACL45379.1"/>
    <property type="molecule type" value="Genomic_DNA"/>
</dbReference>
<evidence type="ECO:0000313" key="2">
    <source>
        <dbReference type="EMBL" id="ACL45379.1"/>
    </source>
</evidence>
<dbReference type="HOGENOM" id="CLU_178480_0_0_3"/>
<feature type="domain" description="Nif11" evidence="1">
    <location>
        <begin position="3"/>
        <end position="50"/>
    </location>
</feature>
<dbReference type="STRING" id="395961.Cyan7425_3045"/>
<dbReference type="InterPro" id="IPR012903">
    <property type="entry name" value="Nif11"/>
</dbReference>
<protein>
    <recommendedName>
        <fullName evidence="1">Nif11 domain-containing protein</fullName>
    </recommendedName>
</protein>
<proteinExistence type="predicted"/>
<evidence type="ECO:0000259" key="1">
    <source>
        <dbReference type="Pfam" id="PF07862"/>
    </source>
</evidence>
<dbReference type="KEGG" id="cyn:Cyan7425_3045"/>
<accession>B8HM19</accession>
<dbReference type="InterPro" id="IPR022516">
    <property type="entry name" value="CHP03798_Ocin"/>
</dbReference>
<reference evidence="2" key="1">
    <citation type="submission" date="2009-01" db="EMBL/GenBank/DDBJ databases">
        <title>Complete sequence of chromosome Cyanothece sp. PCC 7425.</title>
        <authorList>
            <consortium name="US DOE Joint Genome Institute"/>
            <person name="Lucas S."/>
            <person name="Copeland A."/>
            <person name="Lapidus A."/>
            <person name="Glavina del Rio T."/>
            <person name="Dalin E."/>
            <person name="Tice H."/>
            <person name="Bruce D."/>
            <person name="Goodwin L."/>
            <person name="Pitluck S."/>
            <person name="Sims D."/>
            <person name="Meineke L."/>
            <person name="Brettin T."/>
            <person name="Detter J.C."/>
            <person name="Han C."/>
            <person name="Larimer F."/>
            <person name="Land M."/>
            <person name="Hauser L."/>
            <person name="Kyrpides N."/>
            <person name="Ovchinnikova G."/>
            <person name="Liberton M."/>
            <person name="Stoeckel J."/>
            <person name="Banerjee A."/>
            <person name="Singh A."/>
            <person name="Page L."/>
            <person name="Sato H."/>
            <person name="Zhao L."/>
            <person name="Sherman L."/>
            <person name="Pakrasi H."/>
            <person name="Richardson P."/>
        </authorList>
    </citation>
    <scope>NUCLEOTIDE SEQUENCE</scope>
    <source>
        <strain evidence="2">PCC 7425</strain>
    </source>
</reference>
<gene>
    <name evidence="2" type="ordered locus">Cyan7425_3045</name>
</gene>
<dbReference type="OrthoDB" id="1121904at2"/>
<dbReference type="AlphaFoldDB" id="B8HM19"/>
<organism evidence="2">
    <name type="scientific">Cyanothece sp. (strain PCC 7425 / ATCC 29141)</name>
    <dbReference type="NCBI Taxonomy" id="395961"/>
    <lineage>
        <taxon>Bacteria</taxon>
        <taxon>Bacillati</taxon>
        <taxon>Cyanobacteriota</taxon>
        <taxon>Cyanophyceae</taxon>
        <taxon>Gomontiellales</taxon>
        <taxon>Cyanothecaceae</taxon>
        <taxon>Cyanothece</taxon>
    </lineage>
</organism>
<dbReference type="eggNOG" id="ENOG5034CC1">
    <property type="taxonomic scope" value="Bacteria"/>
</dbReference>
<dbReference type="Pfam" id="PF07862">
    <property type="entry name" value="Nif11"/>
    <property type="match status" value="1"/>
</dbReference>
<sequence length="94" mass="10216">MNEKLSQFKQQLLQDPQLLEQFKAVSSSDDFASLAVQLGNQMGYRFTVEEIQAALAEQQVAFDELSDAQLDAVAGGGSTDYGCQMTGADVNNCF</sequence>
<name>B8HM19_CYAP4</name>